<evidence type="ECO:0000313" key="12">
    <source>
        <dbReference type="Ensembl" id="ENSXETP00000105808"/>
    </source>
</evidence>
<feature type="compositionally biased region" description="Basic and acidic residues" evidence="8">
    <location>
        <begin position="158"/>
        <end position="168"/>
    </location>
</feature>
<dbReference type="InterPro" id="IPR027470">
    <property type="entry name" value="Cation_efflux_CTD"/>
</dbReference>
<dbReference type="InterPro" id="IPR027469">
    <property type="entry name" value="Cation_efflux_TMD_sf"/>
</dbReference>
<dbReference type="SUPFAM" id="SSF161111">
    <property type="entry name" value="Cation efflux protein transmembrane domain-like"/>
    <property type="match status" value="1"/>
</dbReference>
<keyword evidence="6 9" id="KW-1133">Transmembrane helix</keyword>
<reference evidence="14" key="3">
    <citation type="submission" date="2025-04" db="UniProtKB">
        <authorList>
            <consortium name="RefSeq"/>
        </authorList>
    </citation>
    <scope>IDENTIFICATION</scope>
    <source>
        <strain evidence="14">Nigerian</strain>
        <tissue evidence="14">Liver and blood</tissue>
    </source>
</reference>
<dbReference type="AGR" id="Xenbase:XB-GENE-1003783"/>
<dbReference type="Proteomes" id="UP000008143">
    <property type="component" value="Chromosome 5"/>
</dbReference>
<keyword evidence="3" id="KW-0813">Transport</keyword>
<feature type="domain" description="Cation efflux protein cytoplasmic" evidence="11">
    <location>
        <begin position="251"/>
        <end position="322"/>
    </location>
</feature>
<dbReference type="GeneID" id="100489414"/>
<evidence type="ECO:0000259" key="10">
    <source>
        <dbReference type="Pfam" id="PF01545"/>
    </source>
</evidence>
<proteinExistence type="inferred from homology"/>
<dbReference type="Pfam" id="PF01545">
    <property type="entry name" value="Cation_efflux"/>
    <property type="match status" value="1"/>
</dbReference>
<evidence type="ECO:0000259" key="11">
    <source>
        <dbReference type="Pfam" id="PF16916"/>
    </source>
</evidence>
<feature type="transmembrane region" description="Helical" evidence="9">
    <location>
        <begin position="180"/>
        <end position="205"/>
    </location>
</feature>
<feature type="transmembrane region" description="Helical" evidence="9">
    <location>
        <begin position="79"/>
        <end position="100"/>
    </location>
</feature>
<dbReference type="GO" id="GO:0016020">
    <property type="term" value="C:membrane"/>
    <property type="evidence" value="ECO:0007669"/>
    <property type="project" value="UniProtKB-SubCell"/>
</dbReference>
<reference evidence="12" key="2">
    <citation type="submission" date="2021-03" db="UniProtKB">
        <authorList>
            <consortium name="Ensembl"/>
        </authorList>
    </citation>
    <scope>IDENTIFICATION</scope>
</reference>
<dbReference type="NCBIfam" id="TIGR01297">
    <property type="entry name" value="CDF"/>
    <property type="match status" value="1"/>
</dbReference>
<keyword evidence="13" id="KW-1185">Reference proteome</keyword>
<evidence type="ECO:0000256" key="3">
    <source>
        <dbReference type="ARBA" id="ARBA00022448"/>
    </source>
</evidence>
<feature type="domain" description="Cation efflux protein transmembrane" evidence="10">
    <location>
        <begin position="12"/>
        <end position="246"/>
    </location>
</feature>
<dbReference type="Pfam" id="PF16916">
    <property type="entry name" value="ZT_dimer"/>
    <property type="match status" value="1"/>
</dbReference>
<comment type="similarity">
    <text evidence="2">Belongs to the cation diffusion facilitator (CDF) transporter (TC 2.A.4) family. SLC30A subfamily.</text>
</comment>
<reference evidence="12" key="1">
    <citation type="journal article" date="2010" name="Science">
        <title>The genome of the Western clawed frog Xenopus tropicalis.</title>
        <authorList>
            <person name="Hellsten U."/>
            <person name="Harland R.M."/>
            <person name="Gilchrist M.J."/>
            <person name="Hendrix D."/>
            <person name="Jurka J."/>
            <person name="Kapitonov V."/>
            <person name="Ovcharenko I."/>
            <person name="Putnam N.H."/>
            <person name="Shu S."/>
            <person name="Taher L."/>
            <person name="Blitz I.L."/>
            <person name="Blumberg B."/>
            <person name="Dichmann D.S."/>
            <person name="Dubchak I."/>
            <person name="Amaya E."/>
            <person name="Detter J.C."/>
            <person name="Fletcher R."/>
            <person name="Gerhard D.S."/>
            <person name="Goodstein D."/>
            <person name="Graves T."/>
            <person name="Grigoriev I.V."/>
            <person name="Grimwood J."/>
            <person name="Kawashima T."/>
            <person name="Lindquist E."/>
            <person name="Lucas S.M."/>
            <person name="Mead P.E."/>
            <person name="Mitros T."/>
            <person name="Ogino H."/>
            <person name="Ohta Y."/>
            <person name="Poliakov A.V."/>
            <person name="Pollet N."/>
            <person name="Robert J."/>
            <person name="Salamov A."/>
            <person name="Sater A.K."/>
            <person name="Schmutz J."/>
            <person name="Terry A."/>
            <person name="Vize P.D."/>
            <person name="Warren W.C."/>
            <person name="Wells D."/>
            <person name="Wills A."/>
            <person name="Wilson R.K."/>
            <person name="Zimmerman L.B."/>
            <person name="Zorn A.M."/>
            <person name="Grainger R."/>
            <person name="Grammer T."/>
            <person name="Khokha M.K."/>
            <person name="Richardson P.M."/>
            <person name="Rokhsar D.S."/>
        </authorList>
    </citation>
    <scope>NUCLEOTIDE SEQUENCE [LARGE SCALE GENOMIC DNA]</scope>
    <source>
        <strain evidence="12">Nigerian</strain>
    </source>
</reference>
<dbReference type="InterPro" id="IPR002524">
    <property type="entry name" value="Cation_efflux"/>
</dbReference>
<dbReference type="AlphaFoldDB" id="A0A803JD46"/>
<evidence type="ECO:0000256" key="6">
    <source>
        <dbReference type="ARBA" id="ARBA00022989"/>
    </source>
</evidence>
<gene>
    <name evidence="12 14 15" type="primary">slc30a10</name>
</gene>
<dbReference type="Ensembl" id="ENSXETT00000106373">
    <property type="protein sequence ID" value="ENSXETP00000105808"/>
    <property type="gene ID" value="ENSXETG00000045268"/>
</dbReference>
<feature type="transmembrane region" description="Helical" evidence="9">
    <location>
        <begin position="112"/>
        <end position="133"/>
    </location>
</feature>
<organism evidence="12">
    <name type="scientific">Xenopus tropicalis</name>
    <name type="common">Western clawed frog</name>
    <name type="synonym">Silurana tropicalis</name>
    <dbReference type="NCBI Taxonomy" id="8364"/>
    <lineage>
        <taxon>Eukaryota</taxon>
        <taxon>Metazoa</taxon>
        <taxon>Chordata</taxon>
        <taxon>Craniata</taxon>
        <taxon>Vertebrata</taxon>
        <taxon>Euteleostomi</taxon>
        <taxon>Amphibia</taxon>
        <taxon>Batrachia</taxon>
        <taxon>Anura</taxon>
        <taxon>Pipoidea</taxon>
        <taxon>Pipidae</taxon>
        <taxon>Xenopodinae</taxon>
        <taxon>Xenopus</taxon>
        <taxon>Silurana</taxon>
    </lineage>
</organism>
<sequence>MSRYTGRAARLIFMCVVSFFLFIGELAIGYVGNSLSLSSDAFAVLSHLISMLIGLVGVRLSRVQWHKRSTFGFLRADAVGAFGNSIFAAALMFSILIEAIKRYIGPEKTENALLVLIAGIVGLAINVLNYVIFMDCCFPKVPDPAEDLETGDAMSPPEDEKSEEKKKEEKKAATLNIRGVMLHVVGDALGSVVVVVTAVIFYVLPLDANAPCNWQCYIDPSLTVVMVAIILYSAFPLIKETAYILLQMVPQGVQVGEIGQKLALVPGVNSVHEIHIWELASGKNIATLHVKFQDFASHATASQEIRRIFHEEEIHAVTIQAEFPNEKDLTLACSAPCISEKCDPYLCCSRDLVPYAETDNKTLKKGKSSQVWYRSNDLALNVDAEASEDEEGGLKMKQNGFTIEEEGKKATHL</sequence>
<feature type="region of interest" description="Disordered" evidence="8">
    <location>
        <begin position="148"/>
        <end position="168"/>
    </location>
</feature>
<evidence type="ECO:0000256" key="4">
    <source>
        <dbReference type="ARBA" id="ARBA00022692"/>
    </source>
</evidence>
<protein>
    <submittedName>
        <fullName evidence="12">Solute carrier family 30 member 10</fullName>
    </submittedName>
    <submittedName>
        <fullName evidence="14">Zinc transporter 10 isoform X2</fullName>
    </submittedName>
</protein>
<name>A0A803JD46_XENTR</name>
<dbReference type="Gene3D" id="1.20.1510.10">
    <property type="entry name" value="Cation efflux protein transmembrane domain"/>
    <property type="match status" value="1"/>
</dbReference>
<feature type="transmembrane region" description="Helical" evidence="9">
    <location>
        <begin position="37"/>
        <end position="58"/>
    </location>
</feature>
<evidence type="ECO:0000313" key="13">
    <source>
        <dbReference type="Proteomes" id="UP000008143"/>
    </source>
</evidence>
<evidence type="ECO:0000313" key="15">
    <source>
        <dbReference type="Xenbase" id="XB-GENE-1003783"/>
    </source>
</evidence>
<dbReference type="Xenbase" id="XB-GENE-1003783">
    <property type="gene designation" value="slc30a10"/>
</dbReference>
<keyword evidence="7 9" id="KW-0472">Membrane</keyword>
<dbReference type="GO" id="GO:0008324">
    <property type="term" value="F:monoatomic cation transmembrane transporter activity"/>
    <property type="evidence" value="ECO:0007669"/>
    <property type="project" value="InterPro"/>
</dbReference>
<evidence type="ECO:0000256" key="2">
    <source>
        <dbReference type="ARBA" id="ARBA00008873"/>
    </source>
</evidence>
<dbReference type="InterPro" id="IPR058533">
    <property type="entry name" value="Cation_efflux_TM"/>
</dbReference>
<keyword evidence="5" id="KW-0862">Zinc</keyword>
<evidence type="ECO:0000256" key="9">
    <source>
        <dbReference type="SAM" id="Phobius"/>
    </source>
</evidence>
<evidence type="ECO:0000256" key="7">
    <source>
        <dbReference type="ARBA" id="ARBA00023136"/>
    </source>
</evidence>
<accession>A0A803JD46</accession>
<feature type="transmembrane region" description="Helical" evidence="9">
    <location>
        <begin position="12"/>
        <end position="31"/>
    </location>
</feature>
<evidence type="ECO:0000256" key="1">
    <source>
        <dbReference type="ARBA" id="ARBA00004141"/>
    </source>
</evidence>
<keyword evidence="4 9" id="KW-0812">Transmembrane</keyword>
<evidence type="ECO:0000256" key="8">
    <source>
        <dbReference type="SAM" id="MobiDB-lite"/>
    </source>
</evidence>
<dbReference type="PANTHER" id="PTHR45820:SF3">
    <property type="entry name" value="CALCIUM_MANGANESE ANTIPORTER SLC30A10"/>
    <property type="match status" value="1"/>
</dbReference>
<comment type="subcellular location">
    <subcellularLocation>
        <location evidence="1">Membrane</location>
        <topology evidence="1">Multi-pass membrane protein</topology>
    </subcellularLocation>
</comment>
<dbReference type="GeneTree" id="ENSGT00940000159967"/>
<evidence type="ECO:0000256" key="5">
    <source>
        <dbReference type="ARBA" id="ARBA00022833"/>
    </source>
</evidence>
<dbReference type="PANTHER" id="PTHR45820">
    <property type="entry name" value="FI23527P1"/>
    <property type="match status" value="1"/>
</dbReference>
<feature type="transmembrane region" description="Helical" evidence="9">
    <location>
        <begin position="217"/>
        <end position="238"/>
    </location>
</feature>
<evidence type="ECO:0000313" key="14">
    <source>
        <dbReference type="RefSeq" id="XP_031758193.1"/>
    </source>
</evidence>
<dbReference type="CTD" id="55532"/>
<dbReference type="RefSeq" id="XP_031758193.1">
    <property type="nucleotide sequence ID" value="XM_031902333.1"/>
</dbReference>